<dbReference type="Proteomes" id="UP001379533">
    <property type="component" value="Chromosome"/>
</dbReference>
<evidence type="ECO:0000256" key="2">
    <source>
        <dbReference type="SAM" id="SignalP"/>
    </source>
</evidence>
<evidence type="ECO:0000313" key="4">
    <source>
        <dbReference type="Proteomes" id="UP001379533"/>
    </source>
</evidence>
<dbReference type="RefSeq" id="WP_394849751.1">
    <property type="nucleotide sequence ID" value="NZ_CP089982.1"/>
</dbReference>
<organism evidence="3 4">
    <name type="scientific">Pendulispora brunnea</name>
    <dbReference type="NCBI Taxonomy" id="2905690"/>
    <lineage>
        <taxon>Bacteria</taxon>
        <taxon>Pseudomonadati</taxon>
        <taxon>Myxococcota</taxon>
        <taxon>Myxococcia</taxon>
        <taxon>Myxococcales</taxon>
        <taxon>Sorangiineae</taxon>
        <taxon>Pendulisporaceae</taxon>
        <taxon>Pendulispora</taxon>
    </lineage>
</organism>
<dbReference type="Pfam" id="PF03403">
    <property type="entry name" value="PAF-AH_p_II"/>
    <property type="match status" value="1"/>
</dbReference>
<reference evidence="3 4" key="1">
    <citation type="submission" date="2021-12" db="EMBL/GenBank/DDBJ databases">
        <title>Discovery of the Pendulisporaceae a myxobacterial family with distinct sporulation behavior and unique specialized metabolism.</title>
        <authorList>
            <person name="Garcia R."/>
            <person name="Popoff A."/>
            <person name="Bader C.D."/>
            <person name="Loehr J."/>
            <person name="Walesch S."/>
            <person name="Walt C."/>
            <person name="Boldt J."/>
            <person name="Bunk B."/>
            <person name="Haeckl F.J.F.P.J."/>
            <person name="Gunesch A.P."/>
            <person name="Birkelbach J."/>
            <person name="Nuebel U."/>
            <person name="Pietschmann T."/>
            <person name="Bach T."/>
            <person name="Mueller R."/>
        </authorList>
    </citation>
    <scope>NUCLEOTIDE SEQUENCE [LARGE SCALE GENOMIC DNA]</scope>
    <source>
        <strain evidence="3 4">MSr12523</strain>
    </source>
</reference>
<evidence type="ECO:0008006" key="5">
    <source>
        <dbReference type="Google" id="ProtNLM"/>
    </source>
</evidence>
<feature type="region of interest" description="Disordered" evidence="1">
    <location>
        <begin position="481"/>
        <end position="503"/>
    </location>
</feature>
<feature type="chain" id="PRO_5045663777" description="Lipase" evidence="2">
    <location>
        <begin position="23"/>
        <end position="868"/>
    </location>
</feature>
<dbReference type="InterPro" id="IPR029058">
    <property type="entry name" value="AB_hydrolase_fold"/>
</dbReference>
<protein>
    <recommendedName>
        <fullName evidence="5">Lipase</fullName>
    </recommendedName>
</protein>
<accession>A0ABZ2KKC7</accession>
<feature type="compositionally biased region" description="Acidic residues" evidence="1">
    <location>
        <begin position="853"/>
        <end position="862"/>
    </location>
</feature>
<gene>
    <name evidence="3" type="ORF">LZC95_20135</name>
</gene>
<feature type="signal peptide" evidence="2">
    <location>
        <begin position="1"/>
        <end position="22"/>
    </location>
</feature>
<dbReference type="EMBL" id="CP089982">
    <property type="protein sequence ID" value="WXA99118.1"/>
    <property type="molecule type" value="Genomic_DNA"/>
</dbReference>
<dbReference type="PROSITE" id="PS51257">
    <property type="entry name" value="PROKAR_LIPOPROTEIN"/>
    <property type="match status" value="1"/>
</dbReference>
<keyword evidence="4" id="KW-1185">Reference proteome</keyword>
<feature type="compositionally biased region" description="Polar residues" evidence="1">
    <location>
        <begin position="481"/>
        <end position="500"/>
    </location>
</feature>
<sequence length="868" mass="90618">MFSTKRVLFPLAILLVPVLASSAGCDWVDKVDHVSVNPDAGDGATPGAAAARFRLAAGATTPPNLFDVPFPSDAYLGTNGRIVDPLPGIEAYIPAPAGAQALSHDLAVMNGFSRIAMSIFYVDDPTKLQDGEPAAADVDKASLPATEDACKADASAVFLVDLEATDAAQARIGCRAQFHTNTRTGSRSALAVGPARGIVLKEGHKYAAVLTNRVKLASGQALAASPDFDRIRKGDRGGALAALYGQAIDKATSALGSALSGTEIVALTPFTTNKMSDELFTLREALGTDDATAPDLKWDEESVKPMTNAKFAGAAGNPIPTGFTDTIDAYLGYVKPETETPRPKVGTGPAAMDNPSTHFPIRAHDRIASIGTAVFESTSFLRSKGGYRTIDHATFGRTTDGKNDLDVAQRTTEKIWVTFTVPTRAPASDAGYPVVILQHGLGGSRDYIFALANTLAAAGYVTAAIDSVTFGARAASGKTDGTTDYINAKNTDPAKNNDSTYGKGDGIADTRNGATDLFGSLINIGALRDQMRQAALDTTQLVRVLRKESNRVLGPLQVPPAASPPKLDSSKIAYIGNSLGGIQGATAAAIEPNIREWVLNVAGGGLITELATHSPRISASLVAAAGANFGMTGDKLSEFHPLVTLLQTVAEPGDPLAYADLLVSAPRKVGGVQVTPRNILQIEVIYDELVPNEANEALARAGGWRLGTPNVGSNAGVTDVKTLAGRDPKLLAEVSPDADGYIQNTPVNGTTAVLLQVSPSQHGSDLESAGTLRLYAAPYARFNDVQPFPLAPAGEKGYQIVLGAQYLQLQNMAISFISQGLAGQPPKVYVKPPPANNPVAGFTPPVRNVDGDIAPDDTDADPNDPQKQ</sequence>
<dbReference type="PANTHER" id="PTHR22946">
    <property type="entry name" value="DIENELACTONE HYDROLASE DOMAIN-CONTAINING PROTEIN-RELATED"/>
    <property type="match status" value="1"/>
</dbReference>
<evidence type="ECO:0000313" key="3">
    <source>
        <dbReference type="EMBL" id="WXA99118.1"/>
    </source>
</evidence>
<evidence type="ECO:0000256" key="1">
    <source>
        <dbReference type="SAM" id="MobiDB-lite"/>
    </source>
</evidence>
<dbReference type="SUPFAM" id="SSF53474">
    <property type="entry name" value="alpha/beta-Hydrolases"/>
    <property type="match status" value="1"/>
</dbReference>
<name>A0ABZ2KKC7_9BACT</name>
<dbReference type="InterPro" id="IPR050261">
    <property type="entry name" value="FrsA_esterase"/>
</dbReference>
<keyword evidence="2" id="KW-0732">Signal</keyword>
<feature type="region of interest" description="Disordered" evidence="1">
    <location>
        <begin position="832"/>
        <end position="868"/>
    </location>
</feature>
<dbReference type="Gene3D" id="3.40.50.1820">
    <property type="entry name" value="alpha/beta hydrolase"/>
    <property type="match status" value="1"/>
</dbReference>
<proteinExistence type="predicted"/>